<dbReference type="SUPFAM" id="SSF143212">
    <property type="entry name" value="Rv2632c-like"/>
    <property type="match status" value="1"/>
</dbReference>
<sequence length="102" mass="10650">MSGAMAGGEPHTSQWQVRLEVTEDGDTTRAHAVLLPAADVLTDGPVMSADAEARRSAHDPAVPVIGDELAVGRALMDLGHRLVHAGSVAAESAESARRRDTE</sequence>
<organism evidence="1 2">
    <name type="scientific">Kitasatospora paranensis</name>
    <dbReference type="NCBI Taxonomy" id="258053"/>
    <lineage>
        <taxon>Bacteria</taxon>
        <taxon>Bacillati</taxon>
        <taxon>Actinomycetota</taxon>
        <taxon>Actinomycetes</taxon>
        <taxon>Kitasatosporales</taxon>
        <taxon>Streptomycetaceae</taxon>
        <taxon>Kitasatospora</taxon>
    </lineage>
</organism>
<proteinExistence type="predicted"/>
<dbReference type="RefSeq" id="WP_345708869.1">
    <property type="nucleotide sequence ID" value="NZ_BAABKV010000001.1"/>
</dbReference>
<dbReference type="InterPro" id="IPR015057">
    <property type="entry name" value="Rv2632c-like"/>
</dbReference>
<comment type="caution">
    <text evidence="1">The sequence shown here is derived from an EMBL/GenBank/DDBJ whole genome shotgun (WGS) entry which is preliminary data.</text>
</comment>
<name>A0ABW2G3H1_9ACTN</name>
<evidence type="ECO:0000313" key="2">
    <source>
        <dbReference type="Proteomes" id="UP001596435"/>
    </source>
</evidence>
<reference evidence="2" key="1">
    <citation type="journal article" date="2019" name="Int. J. Syst. Evol. Microbiol.">
        <title>The Global Catalogue of Microorganisms (GCM) 10K type strain sequencing project: providing services to taxonomists for standard genome sequencing and annotation.</title>
        <authorList>
            <consortium name="The Broad Institute Genomics Platform"/>
            <consortium name="The Broad Institute Genome Sequencing Center for Infectious Disease"/>
            <person name="Wu L."/>
            <person name="Ma J."/>
        </authorList>
    </citation>
    <scope>NUCLEOTIDE SEQUENCE [LARGE SCALE GENOMIC DNA]</scope>
    <source>
        <strain evidence="2">CGMCC 1.12859</strain>
    </source>
</reference>
<keyword evidence="2" id="KW-1185">Reference proteome</keyword>
<dbReference type="Gene3D" id="3.30.160.240">
    <property type="entry name" value="Rv1738"/>
    <property type="match status" value="1"/>
</dbReference>
<dbReference type="Pfam" id="PF08962">
    <property type="entry name" value="Rv2632c-like"/>
    <property type="match status" value="1"/>
</dbReference>
<gene>
    <name evidence="1" type="ORF">ACFQMG_31515</name>
</gene>
<evidence type="ECO:0000313" key="1">
    <source>
        <dbReference type="EMBL" id="MFC7184086.1"/>
    </source>
</evidence>
<dbReference type="InterPro" id="IPR038070">
    <property type="entry name" value="Rv2632c-like_sf"/>
</dbReference>
<dbReference type="Proteomes" id="UP001596435">
    <property type="component" value="Unassembled WGS sequence"/>
</dbReference>
<accession>A0ABW2G3H1</accession>
<protein>
    <submittedName>
        <fullName evidence="1">DsRBD fold-containing protein</fullName>
    </submittedName>
</protein>
<dbReference type="EMBL" id="JBHTAJ010000088">
    <property type="protein sequence ID" value="MFC7184086.1"/>
    <property type="molecule type" value="Genomic_DNA"/>
</dbReference>